<comment type="caution">
    <text evidence="2">The sequence shown here is derived from an EMBL/GenBank/DDBJ whole genome shotgun (WGS) entry which is preliminary data.</text>
</comment>
<feature type="transmembrane region" description="Helical" evidence="1">
    <location>
        <begin position="162"/>
        <end position="188"/>
    </location>
</feature>
<feature type="transmembrane region" description="Helical" evidence="1">
    <location>
        <begin position="29"/>
        <end position="49"/>
    </location>
</feature>
<evidence type="ECO:0000313" key="2">
    <source>
        <dbReference type="EMBL" id="PUE60412.1"/>
    </source>
</evidence>
<evidence type="ECO:0000256" key="1">
    <source>
        <dbReference type="SAM" id="Phobius"/>
    </source>
</evidence>
<keyword evidence="1" id="KW-0812">Transmembrane</keyword>
<dbReference type="Proteomes" id="UP000251341">
    <property type="component" value="Unassembled WGS sequence"/>
</dbReference>
<feature type="transmembrane region" description="Helical" evidence="1">
    <location>
        <begin position="95"/>
        <end position="117"/>
    </location>
</feature>
<organism evidence="2 3">
    <name type="scientific">Limnohabitans curvus</name>
    <dbReference type="NCBI Taxonomy" id="323423"/>
    <lineage>
        <taxon>Bacteria</taxon>
        <taxon>Pseudomonadati</taxon>
        <taxon>Pseudomonadota</taxon>
        <taxon>Betaproteobacteria</taxon>
        <taxon>Burkholderiales</taxon>
        <taxon>Comamonadaceae</taxon>
        <taxon>Limnohabitans</taxon>
    </lineage>
</organism>
<protein>
    <submittedName>
        <fullName evidence="2">Uncharacterized protein</fullName>
    </submittedName>
</protein>
<dbReference type="RefSeq" id="WP_108360118.1">
    <property type="nucleotide sequence ID" value="NZ_NESP01000001.1"/>
</dbReference>
<name>A0A315EWN7_9BURK</name>
<gene>
    <name evidence="2" type="ORF">B9Z44_13010</name>
</gene>
<keyword evidence="1" id="KW-1133">Transmembrane helix</keyword>
<evidence type="ECO:0000313" key="3">
    <source>
        <dbReference type="Proteomes" id="UP000251341"/>
    </source>
</evidence>
<keyword evidence="1" id="KW-0472">Membrane</keyword>
<accession>A0A315EWN7</accession>
<dbReference type="EMBL" id="NESP01000001">
    <property type="protein sequence ID" value="PUE60412.1"/>
    <property type="molecule type" value="Genomic_DNA"/>
</dbReference>
<reference evidence="2 3" key="1">
    <citation type="submission" date="2017-04" db="EMBL/GenBank/DDBJ databases">
        <title>Unexpected and diverse lifestyles within the genus Limnohabitans.</title>
        <authorList>
            <person name="Kasalicky V."/>
            <person name="Mehrshad M."/>
            <person name="Andrei S.-A."/>
            <person name="Salcher M."/>
            <person name="Kratochvilova H."/>
            <person name="Simek K."/>
            <person name="Ghai R."/>
        </authorList>
    </citation>
    <scope>NUCLEOTIDE SEQUENCE [LARGE SCALE GENOMIC DNA]</scope>
    <source>
        <strain evidence="2 3">MWH-C5</strain>
    </source>
</reference>
<dbReference type="AlphaFoldDB" id="A0A315EWN7"/>
<sequence>MDFEIAVILACLTASLWLKPWRMLVGTELLTPLLATLVLLPWLWALPSLHHMPLQLHWSGAPLVTLMLGWPLAVLALVAVGITTTLISATSVDTAAALIVWQGLLPATFALLLGAALRRWVSHHPFVYVLGRGFLGSVLCIFAANLLAQWTGHELPNVTSGLSLIAFWLMAWGDAFITGMMCAIFVAFKPYWLATWSDHLYLKS</sequence>
<feature type="transmembrane region" description="Helical" evidence="1">
    <location>
        <begin position="61"/>
        <end position="89"/>
    </location>
</feature>
<proteinExistence type="predicted"/>
<keyword evidence="3" id="KW-1185">Reference proteome</keyword>
<feature type="transmembrane region" description="Helical" evidence="1">
    <location>
        <begin position="129"/>
        <end position="150"/>
    </location>
</feature>